<dbReference type="RefSeq" id="WP_264243547.1">
    <property type="nucleotide sequence ID" value="NZ_CP107567.1"/>
</dbReference>
<dbReference type="InterPro" id="IPR008965">
    <property type="entry name" value="CBM2/CBM3_carb-bd_dom_sf"/>
</dbReference>
<dbReference type="PROSITE" id="PS51173">
    <property type="entry name" value="CBM2"/>
    <property type="match status" value="1"/>
</dbReference>
<accession>A0ABY6I921</accession>
<dbReference type="PANTHER" id="PTHR42976">
    <property type="entry name" value="BIFUNCTIONAL CHITINASE/LYSOZYME-RELATED"/>
    <property type="match status" value="1"/>
</dbReference>
<evidence type="ECO:0000259" key="4">
    <source>
        <dbReference type="PROSITE" id="PS51173"/>
    </source>
</evidence>
<feature type="region of interest" description="Disordered" evidence="3">
    <location>
        <begin position="144"/>
        <end position="195"/>
    </location>
</feature>
<feature type="domain" description="GH18" evidence="5">
    <location>
        <begin position="196"/>
        <end position="490"/>
    </location>
</feature>
<dbReference type="InterPro" id="IPR017853">
    <property type="entry name" value="GH"/>
</dbReference>
<dbReference type="Gene3D" id="2.60.40.290">
    <property type="match status" value="1"/>
</dbReference>
<dbReference type="InterPro" id="IPR001919">
    <property type="entry name" value="CBD2"/>
</dbReference>
<evidence type="ECO:0000259" key="5">
    <source>
        <dbReference type="PROSITE" id="PS51910"/>
    </source>
</evidence>
<dbReference type="Proteomes" id="UP001163878">
    <property type="component" value="Chromosome"/>
</dbReference>
<feature type="domain" description="CBM2" evidence="4">
    <location>
        <begin position="35"/>
        <end position="145"/>
    </location>
</feature>
<protein>
    <submittedName>
        <fullName evidence="6">Cellulose binding domain-containing protein</fullName>
    </submittedName>
</protein>
<evidence type="ECO:0000256" key="1">
    <source>
        <dbReference type="ARBA" id="ARBA00022729"/>
    </source>
</evidence>
<proteinExistence type="predicted"/>
<dbReference type="InterPro" id="IPR052750">
    <property type="entry name" value="GH18_Chitinase"/>
</dbReference>
<keyword evidence="2" id="KW-0624">Polysaccharide degradation</keyword>
<dbReference type="Pfam" id="PF00553">
    <property type="entry name" value="CBM_2"/>
    <property type="match status" value="1"/>
</dbReference>
<dbReference type="EMBL" id="CP107567">
    <property type="protein sequence ID" value="UYQ62260.1"/>
    <property type="molecule type" value="Genomic_DNA"/>
</dbReference>
<dbReference type="CDD" id="cd06543">
    <property type="entry name" value="GH18_PF-ChiA-like"/>
    <property type="match status" value="1"/>
</dbReference>
<dbReference type="PROSITE" id="PS51910">
    <property type="entry name" value="GH18_2"/>
    <property type="match status" value="1"/>
</dbReference>
<dbReference type="PANTHER" id="PTHR42976:SF1">
    <property type="entry name" value="GH18 DOMAIN-CONTAINING PROTEIN-RELATED"/>
    <property type="match status" value="1"/>
</dbReference>
<name>A0ABY6I921_STRPE</name>
<dbReference type="SUPFAM" id="SSF49384">
    <property type="entry name" value="Carbohydrate-binding domain"/>
    <property type="match status" value="1"/>
</dbReference>
<reference evidence="6" key="1">
    <citation type="submission" date="2022-10" db="EMBL/GenBank/DDBJ databases">
        <title>Cytochrome P450 Catalyzes Benzene Ring Formation in the Biosynthesis of Trialkyl-Substituted Aromatic Polyketides.</title>
        <authorList>
            <person name="Zhao E."/>
            <person name="Ge H."/>
        </authorList>
    </citation>
    <scope>NUCLEOTIDE SEQUENCE</scope>
    <source>
        <strain evidence="6">NA0869</strain>
    </source>
</reference>
<dbReference type="SUPFAM" id="SSF51445">
    <property type="entry name" value="(Trans)glycosidases"/>
    <property type="match status" value="1"/>
</dbReference>
<evidence type="ECO:0000256" key="2">
    <source>
        <dbReference type="ARBA" id="ARBA00023326"/>
    </source>
</evidence>
<evidence type="ECO:0000313" key="7">
    <source>
        <dbReference type="Proteomes" id="UP001163878"/>
    </source>
</evidence>
<keyword evidence="2" id="KW-0119">Carbohydrate metabolism</keyword>
<organism evidence="6 7">
    <name type="scientific">Streptomyces peucetius</name>
    <dbReference type="NCBI Taxonomy" id="1950"/>
    <lineage>
        <taxon>Bacteria</taxon>
        <taxon>Bacillati</taxon>
        <taxon>Actinomycetota</taxon>
        <taxon>Actinomycetes</taxon>
        <taxon>Kitasatosporales</taxon>
        <taxon>Streptomycetaceae</taxon>
        <taxon>Streptomyces</taxon>
    </lineage>
</organism>
<feature type="compositionally biased region" description="Low complexity" evidence="3">
    <location>
        <begin position="172"/>
        <end position="182"/>
    </location>
</feature>
<dbReference type="Gene3D" id="3.20.20.80">
    <property type="entry name" value="Glycosidases"/>
    <property type="match status" value="1"/>
</dbReference>
<sequence length="490" mass="50609">MGSSTHRRRASVRTKAVGAVVVTAVIGGAAIFLTGTAQAAAVGAAYTRTSSWDGGYTGQYVITNETDRARSDWTLEFDLPAGTEISSLWNGEHTVDGRHVTVKPASWNKSLAPGASVTVGFVTSASGKAGDPASCLIDDIKCSVDDGATPQPSGRPTEQPTPTPTPTPSDTPPGTSGPTATTTPPPTGEPTPGAAARYAPYIDTSLYPAYDMLDTAAKTGVKEFNLAFITSGGSCAPLWGGVTDLANDKVASQIGALRDGGGDVRVSFGGAAGHELALNCSSADDLAAAYGKVVDTYKLTKVDFDIEGAALPDAAANTRRSQAIAQLQKSHPDLDVSFTLPVMPEGLTQPGVDLIADAKKNGVQIDAVNIMAMDYGPAYSGDMGEYAISAATATQAQLKGVLGLSDAAAWQTVAVTPMIGVNDVVTEIFTVEDARQLVTFAESKNLAWLSMWSSTRDKQCAGGEKPAADATCSSILQEPLAFTKAFAAYR</sequence>
<gene>
    <name evidence="6" type="ORF">OGH68_12740</name>
</gene>
<dbReference type="InterPro" id="IPR012291">
    <property type="entry name" value="CBM2_carb-bd_dom_sf"/>
</dbReference>
<keyword evidence="1" id="KW-0732">Signal</keyword>
<evidence type="ECO:0000313" key="6">
    <source>
        <dbReference type="EMBL" id="UYQ62260.1"/>
    </source>
</evidence>
<evidence type="ECO:0000256" key="3">
    <source>
        <dbReference type="SAM" id="MobiDB-lite"/>
    </source>
</evidence>
<dbReference type="InterPro" id="IPR001223">
    <property type="entry name" value="Glyco_hydro18_cat"/>
</dbReference>
<dbReference type="SMART" id="SM00637">
    <property type="entry name" value="CBD_II"/>
    <property type="match status" value="1"/>
</dbReference>
<keyword evidence="7" id="KW-1185">Reference proteome</keyword>
<feature type="compositionally biased region" description="Pro residues" evidence="3">
    <location>
        <begin position="159"/>
        <end position="171"/>
    </location>
</feature>